<dbReference type="AlphaFoldDB" id="A0A839HCL6"/>
<dbReference type="EMBL" id="JABVCQ010000004">
    <property type="protein sequence ID" value="MBB1125156.1"/>
    <property type="molecule type" value="Genomic_DNA"/>
</dbReference>
<reference evidence="2 3" key="1">
    <citation type="journal article" date="2020" name="Arch. Microbiol.">
        <title>The genome sequence of the giant phototrophic gammaproteobacterium Thiospirillum jenense gives insight into its physiological properties and phylogenetic relationships.</title>
        <authorList>
            <person name="Imhoff J.F."/>
            <person name="Meyer T.E."/>
            <person name="Kyndt J.A."/>
        </authorList>
    </citation>
    <scope>NUCLEOTIDE SEQUENCE [LARGE SCALE GENOMIC DNA]</scope>
    <source>
        <strain evidence="2 3">DSM 216</strain>
    </source>
</reference>
<evidence type="ECO:0000313" key="3">
    <source>
        <dbReference type="Proteomes" id="UP000548632"/>
    </source>
</evidence>
<dbReference type="RefSeq" id="WP_182582290.1">
    <property type="nucleotide sequence ID" value="NZ_JABVCQ010000004.1"/>
</dbReference>
<keyword evidence="3" id="KW-1185">Reference proteome</keyword>
<dbReference type="SUPFAM" id="SSF55298">
    <property type="entry name" value="YjgF-like"/>
    <property type="match status" value="1"/>
</dbReference>
<evidence type="ECO:0000313" key="2">
    <source>
        <dbReference type="EMBL" id="MBB1125156.1"/>
    </source>
</evidence>
<sequence>MSHPAIVFNYLMAPPALDPFAHSTPAPFAVIRYGMQHERHINNPCDITIGTPLLMPSPNYESWQLPPGAAIQSGWHNEIGYVLSDELLFAHLLIPEPPPAQFTQDIYQAYSRLLTFVQQTPCPNLLRIWHYLAGINDEVMGVKRYHAFCTGRALAYTQCGIDSHSLPAATAIGTDTGGVSIHLLASRHAGITLENPRQISAYYYPIQYGLRSPAFARALSYCDAQQHHTLMISGTASIVGHVTMHPDHLQRQLQETHRNLERIVNQAQQQLLPKNTAPLLINHLKVYLRHPADVNSVNSYLRAWLGETIPILYLNGAICRRDLMLEIEATVHAYSID</sequence>
<dbReference type="Proteomes" id="UP000548632">
    <property type="component" value="Unassembled WGS sequence"/>
</dbReference>
<dbReference type="Pfam" id="PF21168">
    <property type="entry name" value="FkbO_Hyg5-like_N"/>
    <property type="match status" value="1"/>
</dbReference>
<comment type="caution">
    <text evidence="2">The sequence shown here is derived from an EMBL/GenBank/DDBJ whole genome shotgun (WGS) entry which is preliminary data.</text>
</comment>
<gene>
    <name evidence="2" type="ORF">HUK38_02785</name>
</gene>
<protein>
    <recommendedName>
        <fullName evidence="1">Chorismatase FkbO/Hyg5-like N-terminal domain-containing protein</fullName>
    </recommendedName>
</protein>
<evidence type="ECO:0000259" key="1">
    <source>
        <dbReference type="Pfam" id="PF21168"/>
    </source>
</evidence>
<dbReference type="Gene3D" id="3.30.1330.40">
    <property type="entry name" value="RutC-like"/>
    <property type="match status" value="1"/>
</dbReference>
<proteinExistence type="predicted"/>
<organism evidence="2 3">
    <name type="scientific">Thiospirillum jenense</name>
    <dbReference type="NCBI Taxonomy" id="1653858"/>
    <lineage>
        <taxon>Bacteria</taxon>
        <taxon>Pseudomonadati</taxon>
        <taxon>Pseudomonadota</taxon>
        <taxon>Gammaproteobacteria</taxon>
        <taxon>Chromatiales</taxon>
        <taxon>Chromatiaceae</taxon>
        <taxon>Thiospirillum</taxon>
    </lineage>
</organism>
<feature type="domain" description="Chorismatase FkbO/Hyg5-like N-terminal" evidence="1">
    <location>
        <begin position="69"/>
        <end position="185"/>
    </location>
</feature>
<name>A0A839HCL6_9GAMM</name>
<dbReference type="InterPro" id="IPR049368">
    <property type="entry name" value="FkbO_Hyg5-like_N"/>
</dbReference>
<dbReference type="InterPro" id="IPR035959">
    <property type="entry name" value="RutC-like_sf"/>
</dbReference>
<accession>A0A839HCL6</accession>